<gene>
    <name evidence="10" type="ORF">TTHT_2186</name>
</gene>
<dbReference type="PANTHER" id="PTHR34184">
    <property type="entry name" value="UPF0718 PROTEIN YCGR"/>
    <property type="match status" value="1"/>
</dbReference>
<dbReference type="InterPro" id="IPR036163">
    <property type="entry name" value="HMA_dom_sf"/>
</dbReference>
<dbReference type="Pfam" id="PF00403">
    <property type="entry name" value="HMA"/>
    <property type="match status" value="1"/>
</dbReference>
<evidence type="ECO:0000256" key="7">
    <source>
        <dbReference type="ARBA" id="ARBA00023136"/>
    </source>
</evidence>
<keyword evidence="5" id="KW-0479">Metal-binding</keyword>
<feature type="transmembrane region" description="Helical" evidence="8">
    <location>
        <begin position="226"/>
        <end position="245"/>
    </location>
</feature>
<evidence type="ECO:0000256" key="1">
    <source>
        <dbReference type="ARBA" id="ARBA00004651"/>
    </source>
</evidence>
<evidence type="ECO:0000256" key="8">
    <source>
        <dbReference type="SAM" id="Phobius"/>
    </source>
</evidence>
<dbReference type="PROSITE" id="PS01047">
    <property type="entry name" value="HMA_1"/>
    <property type="match status" value="1"/>
</dbReference>
<dbReference type="InterPro" id="IPR052923">
    <property type="entry name" value="UPF0718"/>
</dbReference>
<feature type="transmembrane region" description="Helical" evidence="8">
    <location>
        <begin position="123"/>
        <end position="144"/>
    </location>
</feature>
<keyword evidence="6 8" id="KW-1133">Transmembrane helix</keyword>
<evidence type="ECO:0000256" key="6">
    <source>
        <dbReference type="ARBA" id="ARBA00022989"/>
    </source>
</evidence>
<dbReference type="KEGG" id="thyd:TTHT_2186"/>
<dbReference type="Proteomes" id="UP000595564">
    <property type="component" value="Chromosome"/>
</dbReference>
<evidence type="ECO:0000256" key="4">
    <source>
        <dbReference type="ARBA" id="ARBA00022692"/>
    </source>
</evidence>
<dbReference type="CDD" id="cd00371">
    <property type="entry name" value="HMA"/>
    <property type="match status" value="1"/>
</dbReference>
<feature type="transmembrane region" description="Helical" evidence="8">
    <location>
        <begin position="293"/>
        <end position="316"/>
    </location>
</feature>
<dbReference type="GO" id="GO:0046872">
    <property type="term" value="F:metal ion binding"/>
    <property type="evidence" value="ECO:0007669"/>
    <property type="project" value="UniProtKB-KW"/>
</dbReference>
<evidence type="ECO:0000313" key="10">
    <source>
        <dbReference type="EMBL" id="BBB33614.1"/>
    </source>
</evidence>
<evidence type="ECO:0000313" key="11">
    <source>
        <dbReference type="Proteomes" id="UP000595564"/>
    </source>
</evidence>
<dbReference type="InterPro" id="IPR005524">
    <property type="entry name" value="DUF318"/>
</dbReference>
<protein>
    <recommendedName>
        <fullName evidence="9">HMA domain-containing protein</fullName>
    </recommendedName>
</protein>
<dbReference type="NCBIfam" id="NF033936">
    <property type="entry name" value="CuZnOut_SO0444"/>
    <property type="match status" value="1"/>
</dbReference>
<evidence type="ECO:0000256" key="5">
    <source>
        <dbReference type="ARBA" id="ARBA00022723"/>
    </source>
</evidence>
<dbReference type="PANTHER" id="PTHR34184:SF4">
    <property type="entry name" value="UPF0718 PROTEIN YCGR"/>
    <property type="match status" value="1"/>
</dbReference>
<feature type="transmembrane region" description="Helical" evidence="8">
    <location>
        <begin position="20"/>
        <end position="44"/>
    </location>
</feature>
<dbReference type="Gene3D" id="3.30.70.100">
    <property type="match status" value="1"/>
</dbReference>
<keyword evidence="11" id="KW-1185">Reference proteome</keyword>
<evidence type="ECO:0000259" key="9">
    <source>
        <dbReference type="PROSITE" id="PS50846"/>
    </source>
</evidence>
<accession>A0A7R6SZ89</accession>
<dbReference type="PROSITE" id="PS50846">
    <property type="entry name" value="HMA_2"/>
    <property type="match status" value="1"/>
</dbReference>
<keyword evidence="7 8" id="KW-0472">Membrane</keyword>
<evidence type="ECO:0000256" key="2">
    <source>
        <dbReference type="ARBA" id="ARBA00006386"/>
    </source>
</evidence>
<feature type="transmembrane region" description="Helical" evidence="8">
    <location>
        <begin position="362"/>
        <end position="380"/>
    </location>
</feature>
<feature type="transmembrane region" description="Helical" evidence="8">
    <location>
        <begin position="322"/>
        <end position="342"/>
    </location>
</feature>
<reference evidence="10 11" key="1">
    <citation type="journal article" date="2012" name="Extremophiles">
        <title>Thermotomaculum hydrothermale gen. nov., sp. nov., a novel heterotrophic thermophile within the phylum Acidobacteria from a deep-sea hydrothermal vent chimney in the Southern Okinawa Trough.</title>
        <authorList>
            <person name="Izumi H."/>
            <person name="Nunoura T."/>
            <person name="Miyazaki M."/>
            <person name="Mino S."/>
            <person name="Toki T."/>
            <person name="Takai K."/>
            <person name="Sako Y."/>
            <person name="Sawabe T."/>
            <person name="Nakagawa S."/>
        </authorList>
    </citation>
    <scope>NUCLEOTIDE SEQUENCE [LARGE SCALE GENOMIC DNA]</scope>
    <source>
        <strain evidence="10 11">AC55</strain>
    </source>
</reference>
<dbReference type="Pfam" id="PF03773">
    <property type="entry name" value="ArsP_1"/>
    <property type="match status" value="1"/>
</dbReference>
<comment type="subcellular location">
    <subcellularLocation>
        <location evidence="1">Cell membrane</location>
        <topology evidence="1">Multi-pass membrane protein</topology>
    </subcellularLocation>
</comment>
<comment type="similarity">
    <text evidence="2">Belongs to the UPF0718 family.</text>
</comment>
<keyword evidence="4 8" id="KW-0812">Transmembrane</keyword>
<feature type="transmembrane region" description="Helical" evidence="8">
    <location>
        <begin position="64"/>
        <end position="83"/>
    </location>
</feature>
<name>A0A7R6SZ89_9BACT</name>
<dbReference type="SUPFAM" id="SSF55008">
    <property type="entry name" value="HMA, heavy metal-associated domain"/>
    <property type="match status" value="1"/>
</dbReference>
<dbReference type="EMBL" id="AP017470">
    <property type="protein sequence ID" value="BBB33614.1"/>
    <property type="molecule type" value="Genomic_DNA"/>
</dbReference>
<dbReference type="AlphaFoldDB" id="A0A7R6SZ89"/>
<proteinExistence type="inferred from homology"/>
<dbReference type="InterPro" id="IPR006121">
    <property type="entry name" value="HMA_dom"/>
</dbReference>
<feature type="transmembrane region" description="Helical" evidence="8">
    <location>
        <begin position="257"/>
        <end position="281"/>
    </location>
</feature>
<sequence length="466" mass="50823">MEVFMALIIDFIQNFAREFIYLTLEMGIYLLIGFLVAGIIHAFLPDGFVSKHVGKKGFWSSFKSAMFGVPLPLCSCGVVPTALSLKKSKASNGAVVSFLISTPQTGIDSIAATYSLLGSAFAFFRVIVAFITGVIGGFITDLFVRGEEYNPEIVEENPCGCGSEETSCCSTENHIADDACGCEEDNCECEEDSCGCNSENDKSHYTFLEKVKEVFRYGFGELLESIAKWLVLGLVIGALISVIVPDNFFSLYLSNRFLTYLLILAVSVPVYICATGSIPIASSLILKGVSPGAAFVFLMAGPATNSVTFTVLLKTIGKKSTLIYIFTIIMGAVVGGLIIDFYFIDLMLRQIAANHSAQTMSIVKIVGGIIFAILLIFALIPKKKDSCGCEVDLEEERLEQKFEPKVFKVKGMTCNHCKINVSRIVESIKGIKNYSINLEAGELVVEGEFDLTVLKESLEEYGYSIK</sequence>
<organism evidence="10 11">
    <name type="scientific">Thermotomaculum hydrothermale</name>
    <dbReference type="NCBI Taxonomy" id="981385"/>
    <lineage>
        <taxon>Bacteria</taxon>
        <taxon>Pseudomonadati</taxon>
        <taxon>Acidobacteriota</taxon>
        <taxon>Holophagae</taxon>
        <taxon>Thermotomaculales</taxon>
        <taxon>Thermotomaculaceae</taxon>
        <taxon>Thermotomaculum</taxon>
    </lineage>
</organism>
<evidence type="ECO:0000256" key="3">
    <source>
        <dbReference type="ARBA" id="ARBA00022475"/>
    </source>
</evidence>
<keyword evidence="3" id="KW-1003">Cell membrane</keyword>
<dbReference type="GO" id="GO:0005886">
    <property type="term" value="C:plasma membrane"/>
    <property type="evidence" value="ECO:0007669"/>
    <property type="project" value="UniProtKB-SubCell"/>
</dbReference>
<dbReference type="InterPro" id="IPR017969">
    <property type="entry name" value="Heavy-metal-associated_CS"/>
</dbReference>
<feature type="domain" description="HMA" evidence="9">
    <location>
        <begin position="403"/>
        <end position="466"/>
    </location>
</feature>